<proteinExistence type="predicted"/>
<dbReference type="WBParaSite" id="RSKR_0000876500.1">
    <property type="protein sequence ID" value="RSKR_0000876500.1"/>
    <property type="gene ID" value="RSKR_0000876500"/>
</dbReference>
<reference evidence="2" key="1">
    <citation type="submission" date="2016-11" db="UniProtKB">
        <authorList>
            <consortium name="WormBaseParasite"/>
        </authorList>
    </citation>
    <scope>IDENTIFICATION</scope>
    <source>
        <strain evidence="2">KR3021</strain>
    </source>
</reference>
<name>A0AC35U7B4_9BILA</name>
<evidence type="ECO:0000313" key="2">
    <source>
        <dbReference type="WBParaSite" id="RSKR_0000876500.1"/>
    </source>
</evidence>
<sequence>MPVQCIPVLSNENGEMDFPVSLIHYSATLTSTVENLGINFEDPDLGSIERIELSNCNNFCLEKTIKFYKFYEAHPPPHKDATDDEKKIHTKIITEFNAQFCKEVAEFNFVMIMTADYLDTSIMFTVLCEDVAEAIKGKTTEQLREMYDIEDDFTEEDLAKLYQSRIGRLQRAQVAVECEAELAIVSRKKCTNVHEPEPFKLEKAGIQVTESISPSMSAKVNAERAESLTLQSEKRADQSYYCSKSEKGNTETAEATTPESSYNQVIQIIPGIGFFSDSSSSENESTDEQPRLNVQVLANRKNRSNINSSTALPMPFSAFNKIAIQKLSDSEEDEEPTRIFKRSSRINLAESRHPSGDSNQKAGNLGPIVSLKSSKRLPGIILRSAQVSKKMPNRSSSDNKTEKPLTSDKIAKPASPVSTTQGASRITVSTPTFLNATDKAKESNDAADSVKNTASSGADCVKKMSNSTASFCNDISSSAAKIGSMEQTEDATSSLQSPFGSSRKRKADASETFPAKLRKDTNSLGTEETQIESTEEPLQTNASVQRVANKLVIPSINQSISKIAEDAIHPKIDSASLVENANSNVVITGPSKRKVSNEAQQVISDGNDIRQKILEIIAQKKLLNPKPRDTGLGNIDLSKNLAQVNGTLISVCKKNPPIINRSVSLLPADRTNDVLNKENQLESIVKGNSELGDVVDKMDQVNSLSETKKYMFEESNLSDDAADNSKKDITYHNNKPNISETASYKEYFINKLCENNQSLVTITNKIAEILKFTDVTISSFPLDPVAIARDVKQIINELGITQKDFGICVAHVKKSSFSNMLIKPPLRWKEMNNANRISFTQMFLFLTSKEAISYFNDTCPLSSKGRKMIPSVYPAERFLAQKPVNFKLDNYPPVEIADPELCNKTKRVSLEWDKIVNKRGCEYSANTRDVPRLPLLKNNSFRSNLDIVPPRSMPTPPIEVEKIRRDIIKLLGENGVDEKEFGRKFCDINDDSFHDWLHSPLDYHLYTTNFNMLYGRLKNYMENEILISKLRTHGISGVPENKDQELVFSPPPRRVEILPSINTFDLARNLISLFEHHDAPTEDFYVHYLETPQNIIEQLLVRPILWDDCNISQKNIYTKLNKFFVNKNLLKTYLSDYASDQ</sequence>
<accession>A0AC35U7B4</accession>
<protein>
    <submittedName>
        <fullName evidence="2">INCENP_ARK-bind domain-containing protein</fullName>
    </submittedName>
</protein>
<evidence type="ECO:0000313" key="1">
    <source>
        <dbReference type="Proteomes" id="UP000095286"/>
    </source>
</evidence>
<organism evidence="1 2">
    <name type="scientific">Rhabditophanes sp. KR3021</name>
    <dbReference type="NCBI Taxonomy" id="114890"/>
    <lineage>
        <taxon>Eukaryota</taxon>
        <taxon>Metazoa</taxon>
        <taxon>Ecdysozoa</taxon>
        <taxon>Nematoda</taxon>
        <taxon>Chromadorea</taxon>
        <taxon>Rhabditida</taxon>
        <taxon>Tylenchina</taxon>
        <taxon>Panagrolaimomorpha</taxon>
        <taxon>Strongyloidoidea</taxon>
        <taxon>Alloionematidae</taxon>
        <taxon>Rhabditophanes</taxon>
    </lineage>
</organism>
<dbReference type="Proteomes" id="UP000095286">
    <property type="component" value="Unplaced"/>
</dbReference>